<keyword evidence="2" id="KW-0963">Cytoplasm</keyword>
<dbReference type="Pfam" id="PF10672">
    <property type="entry name" value="Methyltrans_SAM"/>
    <property type="match status" value="1"/>
</dbReference>
<dbReference type="InterPro" id="IPR015947">
    <property type="entry name" value="PUA-like_sf"/>
</dbReference>
<keyword evidence="5 10" id="KW-0808">Transferase</keyword>
<accession>A0A1H1MU80</accession>
<reference evidence="10 11" key="1">
    <citation type="submission" date="2016-10" db="EMBL/GenBank/DDBJ databases">
        <authorList>
            <person name="de Groot N.N."/>
        </authorList>
    </citation>
    <scope>NUCLEOTIDE SEQUENCE [LARGE SCALE GENOMIC DNA]</scope>
    <source>
        <strain evidence="10 11">MP1X4</strain>
    </source>
</reference>
<dbReference type="GO" id="GO:0003723">
    <property type="term" value="F:RNA binding"/>
    <property type="evidence" value="ECO:0007669"/>
    <property type="project" value="UniProtKB-KW"/>
</dbReference>
<evidence type="ECO:0000259" key="9">
    <source>
        <dbReference type="SMART" id="SM00359"/>
    </source>
</evidence>
<evidence type="ECO:0000256" key="7">
    <source>
        <dbReference type="ARBA" id="ARBA00022884"/>
    </source>
</evidence>
<proteinExistence type="inferred from homology"/>
<dbReference type="GO" id="GO:0032259">
    <property type="term" value="P:methylation"/>
    <property type="evidence" value="ECO:0007669"/>
    <property type="project" value="UniProtKB-KW"/>
</dbReference>
<comment type="subcellular location">
    <subcellularLocation>
        <location evidence="1">Cytoplasm</location>
    </subcellularLocation>
</comment>
<keyword evidence="3" id="KW-0698">rRNA processing</keyword>
<evidence type="ECO:0000256" key="4">
    <source>
        <dbReference type="ARBA" id="ARBA00022603"/>
    </source>
</evidence>
<protein>
    <submittedName>
        <fullName evidence="10">23S rRNA (Cytosine1962-C5)-methyltransferase</fullName>
    </submittedName>
</protein>
<dbReference type="InterPro" id="IPR041532">
    <property type="entry name" value="RlmI-like_PUA"/>
</dbReference>
<keyword evidence="7" id="KW-0694">RNA-binding</keyword>
<organism evidence="10 11">
    <name type="scientific">Mucilaginibacter mallensis</name>
    <dbReference type="NCBI Taxonomy" id="652787"/>
    <lineage>
        <taxon>Bacteria</taxon>
        <taxon>Pseudomonadati</taxon>
        <taxon>Bacteroidota</taxon>
        <taxon>Sphingobacteriia</taxon>
        <taxon>Sphingobacteriales</taxon>
        <taxon>Sphingobacteriaceae</taxon>
        <taxon>Mucilaginibacter</taxon>
    </lineage>
</organism>
<dbReference type="AlphaFoldDB" id="A0A1H1MU80"/>
<evidence type="ECO:0000256" key="8">
    <source>
        <dbReference type="ARBA" id="ARBA00038091"/>
    </source>
</evidence>
<evidence type="ECO:0000256" key="5">
    <source>
        <dbReference type="ARBA" id="ARBA00022679"/>
    </source>
</evidence>
<evidence type="ECO:0000313" key="10">
    <source>
        <dbReference type="EMBL" id="SDR90433.1"/>
    </source>
</evidence>
<dbReference type="Pfam" id="PF17785">
    <property type="entry name" value="PUA_3"/>
    <property type="match status" value="1"/>
</dbReference>
<name>A0A1H1MU80_MUCMA</name>
<evidence type="ECO:0000256" key="1">
    <source>
        <dbReference type="ARBA" id="ARBA00004496"/>
    </source>
</evidence>
<dbReference type="GO" id="GO:0008168">
    <property type="term" value="F:methyltransferase activity"/>
    <property type="evidence" value="ECO:0007669"/>
    <property type="project" value="UniProtKB-KW"/>
</dbReference>
<gene>
    <name evidence="10" type="ORF">SAMN05216490_0168</name>
</gene>
<dbReference type="GO" id="GO:0005737">
    <property type="term" value="C:cytoplasm"/>
    <property type="evidence" value="ECO:0007669"/>
    <property type="project" value="UniProtKB-SubCell"/>
</dbReference>
<dbReference type="InterPro" id="IPR002478">
    <property type="entry name" value="PUA"/>
</dbReference>
<dbReference type="Proteomes" id="UP000199679">
    <property type="component" value="Chromosome I"/>
</dbReference>
<dbReference type="Gene3D" id="2.30.130.10">
    <property type="entry name" value="PUA domain"/>
    <property type="match status" value="1"/>
</dbReference>
<keyword evidence="4 10" id="KW-0489">Methyltransferase</keyword>
<evidence type="ECO:0000256" key="6">
    <source>
        <dbReference type="ARBA" id="ARBA00022691"/>
    </source>
</evidence>
<dbReference type="EMBL" id="LT629740">
    <property type="protein sequence ID" value="SDR90433.1"/>
    <property type="molecule type" value="Genomic_DNA"/>
</dbReference>
<evidence type="ECO:0000313" key="11">
    <source>
        <dbReference type="Proteomes" id="UP000199679"/>
    </source>
</evidence>
<feature type="domain" description="PUA" evidence="9">
    <location>
        <begin position="14"/>
        <end position="93"/>
    </location>
</feature>
<dbReference type="SMART" id="SM00359">
    <property type="entry name" value="PUA"/>
    <property type="match status" value="1"/>
</dbReference>
<comment type="similarity">
    <text evidence="8">Belongs to the methyltransferase superfamily. RlmI family.</text>
</comment>
<dbReference type="STRING" id="652787.SAMN05216490_0168"/>
<dbReference type="InterPro" id="IPR036974">
    <property type="entry name" value="PUA_sf"/>
</dbReference>
<dbReference type="CDD" id="cd21153">
    <property type="entry name" value="PUA_RlmI"/>
    <property type="match status" value="1"/>
</dbReference>
<dbReference type="Gene3D" id="3.40.50.150">
    <property type="entry name" value="Vaccinia Virus protein VP39"/>
    <property type="match status" value="1"/>
</dbReference>
<dbReference type="PANTHER" id="PTHR42873">
    <property type="entry name" value="RIBOSOMAL RNA LARGE SUBUNIT METHYLTRANSFERASE"/>
    <property type="match status" value="1"/>
</dbReference>
<dbReference type="CDD" id="cd02440">
    <property type="entry name" value="AdoMet_MTases"/>
    <property type="match status" value="1"/>
</dbReference>
<dbReference type="CDD" id="cd11572">
    <property type="entry name" value="RlmI_M_like"/>
    <property type="match status" value="1"/>
</dbReference>
<dbReference type="PROSITE" id="PS50890">
    <property type="entry name" value="PUA"/>
    <property type="match status" value="1"/>
</dbReference>
<evidence type="ECO:0000256" key="3">
    <source>
        <dbReference type="ARBA" id="ARBA00022552"/>
    </source>
</evidence>
<dbReference type="InterPro" id="IPR029063">
    <property type="entry name" value="SAM-dependent_MTases_sf"/>
</dbReference>
<keyword evidence="11" id="KW-1185">Reference proteome</keyword>
<evidence type="ECO:0000256" key="2">
    <source>
        <dbReference type="ARBA" id="ARBA00022490"/>
    </source>
</evidence>
<dbReference type="SUPFAM" id="SSF88697">
    <property type="entry name" value="PUA domain-like"/>
    <property type="match status" value="1"/>
</dbReference>
<sequence length="407" mass="45488">MKKVYNFLTFAPMFEVILKKGKEKAVLQRHPWVFSGAIEKVKGKPANGDIVRLLNAKGDFMAYGFYNDQSRVALRLLEWDEHVIVDDNWFRNKVAVAVAGRADILADGTTNTCRLIFSESDYLPGLIVDKYADHLAVQVLTSGIENLMPVIIDELQRLLNPESIFDKSDASSREHEGLETVNTALTLTSPPENVEVRENNVIYNINIAEGQKSGFYCDQRDNRKILASYTKDKKVLDCFSYTGGFTLNSLQHGAASVTSVDSSALAIETLKENIKLNKLDAAKHIAIQSDVNKQLRVFRDQDEKFDIIVLDPPKYAPSRSSLDRASRAYKDLNRLAMLLLNSGGLLATYSCSGAMNMETFKQVLAWAALDAGKQVQFIYQFCQPGDHPVRASFPEGEYLKGLLCRVS</sequence>
<dbReference type="GO" id="GO:0006364">
    <property type="term" value="P:rRNA processing"/>
    <property type="evidence" value="ECO:0007669"/>
    <property type="project" value="UniProtKB-KW"/>
</dbReference>
<dbReference type="PANTHER" id="PTHR42873:SF1">
    <property type="entry name" value="S-ADENOSYLMETHIONINE-DEPENDENT METHYLTRANSFERASE DOMAIN-CONTAINING PROTEIN"/>
    <property type="match status" value="1"/>
</dbReference>
<dbReference type="SUPFAM" id="SSF53335">
    <property type="entry name" value="S-adenosyl-L-methionine-dependent methyltransferases"/>
    <property type="match status" value="1"/>
</dbReference>
<dbReference type="InterPro" id="IPR019614">
    <property type="entry name" value="SAM-dep_methyl-trfase"/>
</dbReference>
<dbReference type="Gene3D" id="3.30.750.80">
    <property type="entry name" value="RNA methyltransferase domain (HRMD) like"/>
    <property type="match status" value="1"/>
</dbReference>
<keyword evidence="6" id="KW-0949">S-adenosyl-L-methionine</keyword>